<dbReference type="PANTHER" id="PTHR45588">
    <property type="entry name" value="TPR DOMAIN-CONTAINING PROTEIN"/>
    <property type="match status" value="1"/>
</dbReference>
<dbReference type="PANTHER" id="PTHR45588:SF1">
    <property type="entry name" value="WW DOMAIN-CONTAINING PROTEIN"/>
    <property type="match status" value="1"/>
</dbReference>
<organism evidence="1">
    <name type="scientific">marine sediment metagenome</name>
    <dbReference type="NCBI Taxonomy" id="412755"/>
    <lineage>
        <taxon>unclassified sequences</taxon>
        <taxon>metagenomes</taxon>
        <taxon>ecological metagenomes</taxon>
    </lineage>
</organism>
<accession>X1C7W1</accession>
<gene>
    <name evidence="1" type="ORF">S01H4_42149</name>
</gene>
<name>X1C7W1_9ZZZZ</name>
<proteinExistence type="predicted"/>
<protein>
    <recommendedName>
        <fullName evidence="2">Tetratricopeptide repeat protein</fullName>
    </recommendedName>
</protein>
<evidence type="ECO:0000313" key="1">
    <source>
        <dbReference type="EMBL" id="GAH04161.1"/>
    </source>
</evidence>
<comment type="caution">
    <text evidence="1">The sequence shown here is derived from an EMBL/GenBank/DDBJ whole genome shotgun (WGS) entry which is preliminary data.</text>
</comment>
<feature type="non-terminal residue" evidence="1">
    <location>
        <position position="210"/>
    </location>
</feature>
<reference evidence="1" key="1">
    <citation type="journal article" date="2014" name="Front. Microbiol.">
        <title>High frequency of phylogenetically diverse reductive dehalogenase-homologous genes in deep subseafloor sedimentary metagenomes.</title>
        <authorList>
            <person name="Kawai M."/>
            <person name="Futagami T."/>
            <person name="Toyoda A."/>
            <person name="Takaki Y."/>
            <person name="Nishi S."/>
            <person name="Hori S."/>
            <person name="Arai W."/>
            <person name="Tsubouchi T."/>
            <person name="Morono Y."/>
            <person name="Uchiyama I."/>
            <person name="Ito T."/>
            <person name="Fujiyama A."/>
            <person name="Inagaki F."/>
            <person name="Takami H."/>
        </authorList>
    </citation>
    <scope>NUCLEOTIDE SEQUENCE</scope>
    <source>
        <strain evidence="1">Expedition CK06-06</strain>
    </source>
</reference>
<sequence length="210" mass="23455">MGSVSFEVTGDAKAIPHFQEGLLLLHSFEYEDAAVAFQSAQDADADFVMAYWGEAMTKNHPLWNAQYTDEASEILNRLGPTTEQRLAKAQTEIERDFLEAVEILFGEGEKKDRDQLYAAHLQIMHDLYPEHHEVAAFYALSMLGSTSEGRDETIYEKGAVIAQGILEENPQHPGALHYLIHSYDDPVHEPMQCVIVACVVIKVLAFGAFV</sequence>
<evidence type="ECO:0008006" key="2">
    <source>
        <dbReference type="Google" id="ProtNLM"/>
    </source>
</evidence>
<dbReference type="EMBL" id="BART01023119">
    <property type="protein sequence ID" value="GAH04161.1"/>
    <property type="molecule type" value="Genomic_DNA"/>
</dbReference>
<dbReference type="AlphaFoldDB" id="X1C7W1"/>